<dbReference type="AlphaFoldDB" id="A0A6M3L3Q7"/>
<organism evidence="1">
    <name type="scientific">viral metagenome</name>
    <dbReference type="NCBI Taxonomy" id="1070528"/>
    <lineage>
        <taxon>unclassified sequences</taxon>
        <taxon>metagenomes</taxon>
        <taxon>organismal metagenomes</taxon>
    </lineage>
</organism>
<accession>A0A6M3L3Q7</accession>
<evidence type="ECO:0000313" key="1">
    <source>
        <dbReference type="EMBL" id="QJA88929.1"/>
    </source>
</evidence>
<sequence length="83" mass="9362">MKTTQLTRTCNPKNRGETMTYDEFVSLAETQTLRVRCPDGEMRTIYGYNKDIGDVLVAGWNGDVWIDASRPTDCSVEFDPLPA</sequence>
<dbReference type="EMBL" id="MT142812">
    <property type="protein sequence ID" value="QJA88929.1"/>
    <property type="molecule type" value="Genomic_DNA"/>
</dbReference>
<gene>
    <name evidence="1" type="ORF">MM415B02644_0014</name>
</gene>
<reference evidence="1" key="1">
    <citation type="submission" date="2020-03" db="EMBL/GenBank/DDBJ databases">
        <title>The deep terrestrial virosphere.</title>
        <authorList>
            <person name="Holmfeldt K."/>
            <person name="Nilsson E."/>
            <person name="Simone D."/>
            <person name="Lopez-Fernandez M."/>
            <person name="Wu X."/>
            <person name="de Brujin I."/>
            <person name="Lundin D."/>
            <person name="Andersson A."/>
            <person name="Bertilsson S."/>
            <person name="Dopson M."/>
        </authorList>
    </citation>
    <scope>NUCLEOTIDE SEQUENCE</scope>
    <source>
        <strain evidence="1">MM415B02644</strain>
    </source>
</reference>
<name>A0A6M3L3Q7_9ZZZZ</name>
<proteinExistence type="predicted"/>
<protein>
    <submittedName>
        <fullName evidence="1">Uncharacterized protein</fullName>
    </submittedName>
</protein>